<dbReference type="AlphaFoldDB" id="A0A8J3RIS7"/>
<comment type="caution">
    <text evidence="2">The sequence shown here is derived from an EMBL/GenBank/DDBJ whole genome shotgun (WGS) entry which is preliminary data.</text>
</comment>
<evidence type="ECO:0000313" key="2">
    <source>
        <dbReference type="EMBL" id="GIH73108.1"/>
    </source>
</evidence>
<reference evidence="2" key="1">
    <citation type="submission" date="2021-01" db="EMBL/GenBank/DDBJ databases">
        <title>Whole genome shotgun sequence of Sphaerimonospora thailandensis NBRC 107569.</title>
        <authorList>
            <person name="Komaki H."/>
            <person name="Tamura T."/>
        </authorList>
    </citation>
    <scope>NUCLEOTIDE SEQUENCE</scope>
    <source>
        <strain evidence="2">NBRC 107569</strain>
    </source>
</reference>
<evidence type="ECO:0000256" key="1">
    <source>
        <dbReference type="SAM" id="MobiDB-lite"/>
    </source>
</evidence>
<evidence type="ECO:0000313" key="3">
    <source>
        <dbReference type="Proteomes" id="UP000610966"/>
    </source>
</evidence>
<accession>A0A8J3RIS7</accession>
<keyword evidence="3" id="KW-1185">Reference proteome</keyword>
<dbReference type="Proteomes" id="UP000610966">
    <property type="component" value="Unassembled WGS sequence"/>
</dbReference>
<proteinExistence type="predicted"/>
<sequence length="86" mass="9629">MAKIKEFFKDTKTSGPHPTEVECGYQVIRGREGVLLQLSTYGSDSRQSEKKTSQTLQLDREHAAELLRIIIHAFPDLKDEAGGGLR</sequence>
<feature type="compositionally biased region" description="Basic and acidic residues" evidence="1">
    <location>
        <begin position="1"/>
        <end position="12"/>
    </location>
</feature>
<organism evidence="2 3">
    <name type="scientific">Sphaerimonospora thailandensis</name>
    <dbReference type="NCBI Taxonomy" id="795644"/>
    <lineage>
        <taxon>Bacteria</taxon>
        <taxon>Bacillati</taxon>
        <taxon>Actinomycetota</taxon>
        <taxon>Actinomycetes</taxon>
        <taxon>Streptosporangiales</taxon>
        <taxon>Streptosporangiaceae</taxon>
        <taxon>Sphaerimonospora</taxon>
    </lineage>
</organism>
<protein>
    <submittedName>
        <fullName evidence="2">Uncharacterized protein</fullName>
    </submittedName>
</protein>
<feature type="region of interest" description="Disordered" evidence="1">
    <location>
        <begin position="1"/>
        <end position="20"/>
    </location>
</feature>
<gene>
    <name evidence="2" type="ORF">Mth01_53610</name>
</gene>
<name>A0A8J3RIS7_9ACTN</name>
<dbReference type="RefSeq" id="WP_204018749.1">
    <property type="nucleotide sequence ID" value="NZ_BOOG01000072.1"/>
</dbReference>
<dbReference type="EMBL" id="BOOG01000072">
    <property type="protein sequence ID" value="GIH73108.1"/>
    <property type="molecule type" value="Genomic_DNA"/>
</dbReference>